<organism evidence="1 2">
    <name type="scientific">Paraburkholderia dipogonis</name>
    <dbReference type="NCBI Taxonomy" id="1211383"/>
    <lineage>
        <taxon>Bacteria</taxon>
        <taxon>Pseudomonadati</taxon>
        <taxon>Pseudomonadota</taxon>
        <taxon>Betaproteobacteria</taxon>
        <taxon>Burkholderiales</taxon>
        <taxon>Burkholderiaceae</taxon>
        <taxon>Paraburkholderia</taxon>
    </lineage>
</organism>
<dbReference type="InterPro" id="IPR011231">
    <property type="entry name" value="Phage_VT1-Sakai_H0018"/>
</dbReference>
<proteinExistence type="predicted"/>
<reference evidence="1 2" key="1">
    <citation type="journal article" date="2024" name="Chem. Sci.">
        <title>Discovery of megapolipeptins by genome mining of a Burkholderiales bacteria collection.</title>
        <authorList>
            <person name="Paulo B.S."/>
            <person name="Recchia M.J.J."/>
            <person name="Lee S."/>
            <person name="Fergusson C.H."/>
            <person name="Romanowski S.B."/>
            <person name="Hernandez A."/>
            <person name="Krull N."/>
            <person name="Liu D.Y."/>
            <person name="Cavanagh H."/>
            <person name="Bos A."/>
            <person name="Gray C.A."/>
            <person name="Murphy B.T."/>
            <person name="Linington R.G."/>
            <person name="Eustaquio A.S."/>
        </authorList>
    </citation>
    <scope>NUCLEOTIDE SEQUENCE [LARGE SCALE GENOMIC DNA]</scope>
    <source>
        <strain evidence="1 2">RL17-350-BIC-A</strain>
    </source>
</reference>
<dbReference type="EMBL" id="JAQQEZ010000010">
    <property type="protein sequence ID" value="MFM0002631.1"/>
    <property type="molecule type" value="Genomic_DNA"/>
</dbReference>
<accession>A0ABW9ATE4</accession>
<name>A0ABW9ATE4_9BURK</name>
<dbReference type="RefSeq" id="WP_132375443.1">
    <property type="nucleotide sequence ID" value="NZ_JAQQEZ010000010.1"/>
</dbReference>
<protein>
    <submittedName>
        <fullName evidence="1">DUF2190 family protein</fullName>
    </submittedName>
</protein>
<evidence type="ECO:0000313" key="2">
    <source>
        <dbReference type="Proteomes" id="UP001629230"/>
    </source>
</evidence>
<evidence type="ECO:0000313" key="1">
    <source>
        <dbReference type="EMBL" id="MFM0002631.1"/>
    </source>
</evidence>
<sequence length="109" mass="11008">MNNFIQKGRTLTATLAAAVTSGQLVLLGNGKLPAVASGTYAANVEGEYNTGGVYEFPSATNGAAVVGDRAYLDPATGVVTATAAENDPVGHFAAPKAAADATARVRLWL</sequence>
<dbReference type="Pfam" id="PF09956">
    <property type="entry name" value="Phage_cement_2"/>
    <property type="match status" value="1"/>
</dbReference>
<keyword evidence="2" id="KW-1185">Reference proteome</keyword>
<dbReference type="Proteomes" id="UP001629230">
    <property type="component" value="Unassembled WGS sequence"/>
</dbReference>
<comment type="caution">
    <text evidence="1">The sequence shown here is derived from an EMBL/GenBank/DDBJ whole genome shotgun (WGS) entry which is preliminary data.</text>
</comment>
<gene>
    <name evidence="1" type="ORF">PQR57_16540</name>
</gene>